<name>A0A9D2MGS8_9FIRM</name>
<protein>
    <submittedName>
        <fullName evidence="1">Phage tail protein</fullName>
    </submittedName>
</protein>
<evidence type="ECO:0000313" key="1">
    <source>
        <dbReference type="EMBL" id="HJB59679.1"/>
    </source>
</evidence>
<dbReference type="InterPro" id="IPR010667">
    <property type="entry name" value="Phage_T4_Gp19"/>
</dbReference>
<sequence>MAEASKQPFLSGSYFYVNLMARDADNNAIELTGRFTSVSGLGMEVEYEVYTEGGSEFPRYFYKETKPQTLVLEQGVVTQADNVAKLMEGCIQGQMIPLTGTIELRDSFNHSQRSWAIIRAFLQRYIGPELNSNQAALAVSRIELIYNGCL</sequence>
<reference evidence="1" key="2">
    <citation type="submission" date="2021-04" db="EMBL/GenBank/DDBJ databases">
        <authorList>
            <person name="Gilroy R."/>
        </authorList>
    </citation>
    <scope>NUCLEOTIDE SEQUENCE</scope>
    <source>
        <strain evidence="1">ChiHjej9B8-13557</strain>
    </source>
</reference>
<dbReference type="Proteomes" id="UP000824211">
    <property type="component" value="Unassembled WGS sequence"/>
</dbReference>
<dbReference type="Pfam" id="PF06841">
    <property type="entry name" value="Phage_T4_gp19"/>
    <property type="match status" value="1"/>
</dbReference>
<dbReference type="GO" id="GO:0005198">
    <property type="term" value="F:structural molecule activity"/>
    <property type="evidence" value="ECO:0007669"/>
    <property type="project" value="InterPro"/>
</dbReference>
<evidence type="ECO:0000313" key="2">
    <source>
        <dbReference type="Proteomes" id="UP000824211"/>
    </source>
</evidence>
<gene>
    <name evidence="1" type="ORF">H9771_08535</name>
</gene>
<comment type="caution">
    <text evidence="1">The sequence shown here is derived from an EMBL/GenBank/DDBJ whole genome shotgun (WGS) entry which is preliminary data.</text>
</comment>
<reference evidence="1" key="1">
    <citation type="journal article" date="2021" name="PeerJ">
        <title>Extensive microbial diversity within the chicken gut microbiome revealed by metagenomics and culture.</title>
        <authorList>
            <person name="Gilroy R."/>
            <person name="Ravi A."/>
            <person name="Getino M."/>
            <person name="Pursley I."/>
            <person name="Horton D.L."/>
            <person name="Alikhan N.F."/>
            <person name="Baker D."/>
            <person name="Gharbi K."/>
            <person name="Hall N."/>
            <person name="Watson M."/>
            <person name="Adriaenssens E.M."/>
            <person name="Foster-Nyarko E."/>
            <person name="Jarju S."/>
            <person name="Secka A."/>
            <person name="Antonio M."/>
            <person name="Oren A."/>
            <person name="Chaudhuri R.R."/>
            <person name="La Ragione R."/>
            <person name="Hildebrand F."/>
            <person name="Pallen M.J."/>
        </authorList>
    </citation>
    <scope>NUCLEOTIDE SEQUENCE</scope>
    <source>
        <strain evidence="1">ChiHjej9B8-13557</strain>
    </source>
</reference>
<accession>A0A9D2MGS8</accession>
<proteinExistence type="predicted"/>
<dbReference type="EMBL" id="DWXX01000157">
    <property type="protein sequence ID" value="HJB59679.1"/>
    <property type="molecule type" value="Genomic_DNA"/>
</dbReference>
<dbReference type="AlphaFoldDB" id="A0A9D2MGS8"/>
<organism evidence="1 2">
    <name type="scientific">Candidatus Faecalibacterium faecipullorum</name>
    <dbReference type="NCBI Taxonomy" id="2838578"/>
    <lineage>
        <taxon>Bacteria</taxon>
        <taxon>Bacillati</taxon>
        <taxon>Bacillota</taxon>
        <taxon>Clostridia</taxon>
        <taxon>Eubacteriales</taxon>
        <taxon>Oscillospiraceae</taxon>
        <taxon>Faecalibacterium</taxon>
    </lineage>
</organism>